<evidence type="ECO:0000256" key="5">
    <source>
        <dbReference type="ARBA" id="ARBA00022737"/>
    </source>
</evidence>
<dbReference type="CDD" id="cd14342">
    <property type="entry name" value="UBA_TAP-C"/>
    <property type="match status" value="1"/>
</dbReference>
<dbReference type="GO" id="GO:0005634">
    <property type="term" value="C:nucleus"/>
    <property type="evidence" value="ECO:0007669"/>
    <property type="project" value="UniProtKB-SubCell"/>
</dbReference>
<protein>
    <recommendedName>
        <fullName evidence="12">NTF2 domain-containing protein</fullName>
    </recommendedName>
</protein>
<dbReference type="Proteomes" id="UP000318582">
    <property type="component" value="Unassembled WGS sequence"/>
</dbReference>
<comment type="caution">
    <text evidence="10">The sequence shown here is derived from an EMBL/GenBank/DDBJ whole genome shotgun (WGS) entry which is preliminary data.</text>
</comment>
<evidence type="ECO:0000256" key="4">
    <source>
        <dbReference type="ARBA" id="ARBA00022614"/>
    </source>
</evidence>
<organism evidence="10 11">
    <name type="scientific">Powellomyces hirtus</name>
    <dbReference type="NCBI Taxonomy" id="109895"/>
    <lineage>
        <taxon>Eukaryota</taxon>
        <taxon>Fungi</taxon>
        <taxon>Fungi incertae sedis</taxon>
        <taxon>Chytridiomycota</taxon>
        <taxon>Chytridiomycota incertae sedis</taxon>
        <taxon>Chytridiomycetes</taxon>
        <taxon>Spizellomycetales</taxon>
        <taxon>Powellomycetaceae</taxon>
        <taxon>Powellomyces</taxon>
    </lineage>
</organism>
<dbReference type="SUPFAM" id="SSF52058">
    <property type="entry name" value="L domain-like"/>
    <property type="match status" value="1"/>
</dbReference>
<dbReference type="SMART" id="SM00804">
    <property type="entry name" value="TAP_C"/>
    <property type="match status" value="1"/>
</dbReference>
<dbReference type="InterPro" id="IPR018222">
    <property type="entry name" value="Nuclear_transport_factor_2_euk"/>
</dbReference>
<dbReference type="Pfam" id="PF03943">
    <property type="entry name" value="TAP_C"/>
    <property type="match status" value="1"/>
</dbReference>
<evidence type="ECO:0000256" key="7">
    <source>
        <dbReference type="ARBA" id="ARBA00023242"/>
    </source>
</evidence>
<reference evidence="10 11" key="1">
    <citation type="journal article" date="2019" name="Sci. Rep.">
        <title>Comparative genomics of chytrid fungi reveal insights into the obligate biotrophic and pathogenic lifestyle of Synchytrium endobioticum.</title>
        <authorList>
            <person name="van de Vossenberg B.T.L.H."/>
            <person name="Warris S."/>
            <person name="Nguyen H.D.T."/>
            <person name="van Gent-Pelzer M.P.E."/>
            <person name="Joly D.L."/>
            <person name="van de Geest H.C."/>
            <person name="Bonants P.J.M."/>
            <person name="Smith D.S."/>
            <person name="Levesque C.A."/>
            <person name="van der Lee T.A.J."/>
        </authorList>
    </citation>
    <scope>NUCLEOTIDE SEQUENCE [LARGE SCALE GENOMIC DNA]</scope>
    <source>
        <strain evidence="10 11">CBS 809.83</strain>
    </source>
</reference>
<dbReference type="GO" id="GO:0016973">
    <property type="term" value="P:poly(A)+ mRNA export from nucleus"/>
    <property type="evidence" value="ECO:0007669"/>
    <property type="project" value="TreeGrafter"/>
</dbReference>
<proteinExistence type="inferred from homology"/>
<evidence type="ECO:0008006" key="12">
    <source>
        <dbReference type="Google" id="ProtNLM"/>
    </source>
</evidence>
<evidence type="ECO:0000313" key="11">
    <source>
        <dbReference type="Proteomes" id="UP000318582"/>
    </source>
</evidence>
<sequence length="399" mass="43779">MSLASNQLENLKPFSMLPSYVPKLTALSFQENLLRSLRDLEPLRGADLTVLRELLLTGNPLRDKELAKPGGDVVYRSDIKKLFPSIEVLDMEPVVGDITFAVDAMSMELPLSTKPGFFDSPATAAIVHDFLQTFLNLFDNNRSGLFDLYHDHSSFSVSLDTRPASTTRSSHPSSRDGPLFSAWKNFDHNLEKHKIPDKRISALAKGGANIINMFNQLPGLRHPAYPGPQYLVEGYQTGTGADLTLIVLVHGEFREVSSNTNGSFDRTFIIVAPAPGSRAAMAGMPYSVANDQLTVRSFAGNKAWAQLKDEASARMSNAAPQASARPPQLPDLTVLKQLQLHHQLDDARQNQVIEFSTATGLNYQFSLQCLAETGWSAPAAMQAYHNVKGNIPPEAYQLG</sequence>
<dbReference type="SUPFAM" id="SSF54427">
    <property type="entry name" value="NTF2-like"/>
    <property type="match status" value="1"/>
</dbReference>
<dbReference type="Gene3D" id="3.80.10.10">
    <property type="entry name" value="Ribonuclease Inhibitor"/>
    <property type="match status" value="1"/>
</dbReference>
<comment type="subcellular location">
    <subcellularLocation>
        <location evidence="1">Nucleus</location>
    </subcellularLocation>
</comment>
<dbReference type="InterPro" id="IPR009060">
    <property type="entry name" value="UBA-like_sf"/>
</dbReference>
<dbReference type="PANTHER" id="PTHR10662">
    <property type="entry name" value="NUCLEAR RNA EXPORT FACTOR"/>
    <property type="match status" value="1"/>
</dbReference>
<evidence type="ECO:0000256" key="6">
    <source>
        <dbReference type="ARBA" id="ARBA00022816"/>
    </source>
</evidence>
<accession>A0A507DU19</accession>
<dbReference type="PROSITE" id="PS50177">
    <property type="entry name" value="NTF2_DOMAIN"/>
    <property type="match status" value="1"/>
</dbReference>
<dbReference type="InterPro" id="IPR005637">
    <property type="entry name" value="TAP_C_dom"/>
</dbReference>
<dbReference type="InterPro" id="IPR032710">
    <property type="entry name" value="NTF2-like_dom_sf"/>
</dbReference>
<dbReference type="InterPro" id="IPR002075">
    <property type="entry name" value="NTF2_dom"/>
</dbReference>
<feature type="domain" description="TAP-C" evidence="9">
    <location>
        <begin position="346"/>
        <end position="399"/>
    </location>
</feature>
<name>A0A507DU19_9FUNG</name>
<keyword evidence="6" id="KW-0509">mRNA transport</keyword>
<dbReference type="SUPFAM" id="SSF46934">
    <property type="entry name" value="UBA-like"/>
    <property type="match status" value="1"/>
</dbReference>
<dbReference type="InterPro" id="IPR001611">
    <property type="entry name" value="Leu-rich_rpt"/>
</dbReference>
<evidence type="ECO:0000313" key="10">
    <source>
        <dbReference type="EMBL" id="TPX55254.1"/>
    </source>
</evidence>
<dbReference type="InterPro" id="IPR032675">
    <property type="entry name" value="LRR_dom_sf"/>
</dbReference>
<keyword evidence="7" id="KW-0539">Nucleus</keyword>
<comment type="similarity">
    <text evidence="2">Belongs to the NXF family.</text>
</comment>
<evidence type="ECO:0000256" key="1">
    <source>
        <dbReference type="ARBA" id="ARBA00004123"/>
    </source>
</evidence>
<evidence type="ECO:0000259" key="9">
    <source>
        <dbReference type="PROSITE" id="PS51281"/>
    </source>
</evidence>
<dbReference type="PROSITE" id="PS51281">
    <property type="entry name" value="TAP_C"/>
    <property type="match status" value="1"/>
</dbReference>
<dbReference type="Gene3D" id="3.10.450.50">
    <property type="match status" value="1"/>
</dbReference>
<dbReference type="InterPro" id="IPR030217">
    <property type="entry name" value="NXF_fam"/>
</dbReference>
<dbReference type="AlphaFoldDB" id="A0A507DU19"/>
<dbReference type="EMBL" id="QEAQ01000119">
    <property type="protein sequence ID" value="TPX55254.1"/>
    <property type="molecule type" value="Genomic_DNA"/>
</dbReference>
<dbReference type="GO" id="GO:0003723">
    <property type="term" value="F:RNA binding"/>
    <property type="evidence" value="ECO:0007669"/>
    <property type="project" value="TreeGrafter"/>
</dbReference>
<evidence type="ECO:0000259" key="8">
    <source>
        <dbReference type="PROSITE" id="PS50177"/>
    </source>
</evidence>
<dbReference type="Gene3D" id="1.10.8.10">
    <property type="entry name" value="DNA helicase RuvA subunit, C-terminal domain"/>
    <property type="match status" value="1"/>
</dbReference>
<keyword evidence="11" id="KW-1185">Reference proteome</keyword>
<evidence type="ECO:0000256" key="3">
    <source>
        <dbReference type="ARBA" id="ARBA00022448"/>
    </source>
</evidence>
<dbReference type="PANTHER" id="PTHR10662:SF22">
    <property type="entry name" value="NUCLEAR RNA EXPORT FACTOR 1"/>
    <property type="match status" value="1"/>
</dbReference>
<dbReference type="PROSITE" id="PS51450">
    <property type="entry name" value="LRR"/>
    <property type="match status" value="1"/>
</dbReference>
<keyword evidence="4" id="KW-0433">Leucine-rich repeat</keyword>
<dbReference type="Pfam" id="PF22602">
    <property type="entry name" value="NXF_NTF2"/>
    <property type="match status" value="1"/>
</dbReference>
<keyword evidence="3" id="KW-0813">Transport</keyword>
<evidence type="ECO:0000256" key="2">
    <source>
        <dbReference type="ARBA" id="ARBA00009285"/>
    </source>
</evidence>
<feature type="domain" description="NTF2" evidence="8">
    <location>
        <begin position="126"/>
        <end position="295"/>
    </location>
</feature>
<dbReference type="STRING" id="109895.A0A507DU19"/>
<keyword evidence="5" id="KW-0677">Repeat</keyword>
<gene>
    <name evidence="10" type="ORF">PhCBS80983_g05475</name>
</gene>